<keyword evidence="3" id="KW-1185">Reference proteome</keyword>
<dbReference type="InterPro" id="IPR041693">
    <property type="entry name" value="Glyco_trans_4_5"/>
</dbReference>
<dbReference type="AlphaFoldDB" id="A0AA38C4W2"/>
<dbReference type="OMA" id="EVLVMCM"/>
<dbReference type="PANTHER" id="PTHR47778:SF2">
    <property type="entry name" value="GLYCOSYL TRANSFERASE FAMILY 1 DOMAIN-CONTAINING PROTEIN"/>
    <property type="match status" value="1"/>
</dbReference>
<reference evidence="2 3" key="1">
    <citation type="journal article" date="2021" name="Nat. Plants">
        <title>The Taxus genome provides insights into paclitaxel biosynthesis.</title>
        <authorList>
            <person name="Xiong X."/>
            <person name="Gou J."/>
            <person name="Liao Q."/>
            <person name="Li Y."/>
            <person name="Zhou Q."/>
            <person name="Bi G."/>
            <person name="Li C."/>
            <person name="Du R."/>
            <person name="Wang X."/>
            <person name="Sun T."/>
            <person name="Guo L."/>
            <person name="Liang H."/>
            <person name="Lu P."/>
            <person name="Wu Y."/>
            <person name="Zhang Z."/>
            <person name="Ro D.K."/>
            <person name="Shang Y."/>
            <person name="Huang S."/>
            <person name="Yan J."/>
        </authorList>
    </citation>
    <scope>NUCLEOTIDE SEQUENCE [LARGE SCALE GENOMIC DNA]</scope>
    <source>
        <strain evidence="2">Ta-2019</strain>
    </source>
</reference>
<protein>
    <submittedName>
        <fullName evidence="2">Uncharacterized protein</fullName>
    </submittedName>
</protein>
<accession>A0AA38C4W2</accession>
<dbReference type="PANTHER" id="PTHR47778">
    <property type="entry name" value="BNAA05G14870D PROTEIN"/>
    <property type="match status" value="1"/>
</dbReference>
<feature type="region of interest" description="Disordered" evidence="1">
    <location>
        <begin position="30"/>
        <end position="53"/>
    </location>
</feature>
<dbReference type="Gene3D" id="3.40.50.2000">
    <property type="entry name" value="Glycogen Phosphorylase B"/>
    <property type="match status" value="1"/>
</dbReference>
<proteinExistence type="predicted"/>
<feature type="compositionally biased region" description="Polar residues" evidence="1">
    <location>
        <begin position="227"/>
        <end position="243"/>
    </location>
</feature>
<feature type="non-terminal residue" evidence="2">
    <location>
        <position position="796"/>
    </location>
</feature>
<name>A0AA38C4W2_TAXCH</name>
<comment type="caution">
    <text evidence="2">The sequence shown here is derived from an EMBL/GenBank/DDBJ whole genome shotgun (WGS) entry which is preliminary data.</text>
</comment>
<dbReference type="Pfam" id="PF16994">
    <property type="entry name" value="Glyco_trans_4_5"/>
    <property type="match status" value="1"/>
</dbReference>
<evidence type="ECO:0000256" key="1">
    <source>
        <dbReference type="SAM" id="MobiDB-lite"/>
    </source>
</evidence>
<dbReference type="EMBL" id="JAHRHJ020000843">
    <property type="protein sequence ID" value="KAH9293687.1"/>
    <property type="molecule type" value="Genomic_DNA"/>
</dbReference>
<dbReference type="Proteomes" id="UP000824469">
    <property type="component" value="Unassembled WGS sequence"/>
</dbReference>
<feature type="region of interest" description="Disordered" evidence="1">
    <location>
        <begin position="206"/>
        <end position="256"/>
    </location>
</feature>
<evidence type="ECO:0000313" key="3">
    <source>
        <dbReference type="Proteomes" id="UP000824469"/>
    </source>
</evidence>
<dbReference type="SUPFAM" id="SSF53756">
    <property type="entry name" value="UDP-Glycosyltransferase/glycogen phosphorylase"/>
    <property type="match status" value="2"/>
</dbReference>
<feature type="compositionally biased region" description="Polar residues" evidence="1">
    <location>
        <begin position="36"/>
        <end position="49"/>
    </location>
</feature>
<organism evidence="2 3">
    <name type="scientific">Taxus chinensis</name>
    <name type="common">Chinese yew</name>
    <name type="synonym">Taxus wallichiana var. chinensis</name>
    <dbReference type="NCBI Taxonomy" id="29808"/>
    <lineage>
        <taxon>Eukaryota</taxon>
        <taxon>Viridiplantae</taxon>
        <taxon>Streptophyta</taxon>
        <taxon>Embryophyta</taxon>
        <taxon>Tracheophyta</taxon>
        <taxon>Spermatophyta</taxon>
        <taxon>Pinopsida</taxon>
        <taxon>Pinidae</taxon>
        <taxon>Conifers II</taxon>
        <taxon>Cupressales</taxon>
        <taxon>Taxaceae</taxon>
        <taxon>Taxus</taxon>
    </lineage>
</organism>
<evidence type="ECO:0000313" key="2">
    <source>
        <dbReference type="EMBL" id="KAH9293687.1"/>
    </source>
</evidence>
<sequence length="796" mass="88925">MEDKVNQHDLLGHVVRPPLLRASGSLKATLSGRLTPRNSPSFRRSQSTRTPRKDVKIYSSPLQWLQGQRLLPWLVMIAIWSYLGFHVQSKWAHSGANGGDQRFTAFGSRDEVDDQDLRSHVSAEDQGFKKLDSIKDQVTVFPSNGSGKEQKDKVFRKAGPGLQSSARLKKWFWKGNRGLEQERLGNDLQHESNQSLGNYTLLLHSKSSSNSSNNQVHSLKSFVESPPNRSSNENVVVTESTRNINDHEGRDATNVDGNYTMPMNIISGTQHMDVKVKRNTSFGLLVGPFDKTENIVLGWNAGKRYSTCHRKGLFANTVRGRSFIVVLHELSMTGAPLAMMELAAEILSCGGRVSAIALSRKGGLMEELHRRGIKLLKDKSVQSYREAMKSDIVIAGSAVSALWIEQYLLHYKKSSDRLIWWIMENRREYFERSKNMLHKVKALLFLSELQSQQWLTWCTEEGIKLPPAVEVVPLSVNDELAFVAGLQTALNSPLFSIERMLEKRKALREEVRRSMGLDSNDMLVMTLSSINPGKGQLMLLKAALMITEENFIPKANPEHVELTGVRWNAFGNTDTIVEGKGISRVLSQFPNIITGGGSHSHKTIAVGTTWNQATVRNATLPSLIYSSHTGIHDRGQQLRKLLVDSERNRNQTLKLLIGSIGSKSNKVLSIKSMLGLIAHHPKLARLMLWTPATIHVAPLYAAADVYVINAQMLSAGTVMIIFDVEKLFLGQVVGTKAGGTREIVEDNVTGLLHPVGREGVQILSQNIHFLLDNQSVREEMGRKGREKVEKLYLKHH</sequence>
<gene>
    <name evidence="2" type="ORF">KI387_041108</name>
</gene>
<feature type="compositionally biased region" description="Basic and acidic residues" evidence="1">
    <location>
        <begin position="244"/>
        <end position="253"/>
    </location>
</feature>